<feature type="transmembrane region" description="Helical" evidence="9">
    <location>
        <begin position="30"/>
        <end position="47"/>
    </location>
</feature>
<dbReference type="GO" id="GO:0015225">
    <property type="term" value="F:biotin transmembrane transporter activity"/>
    <property type="evidence" value="ECO:0007669"/>
    <property type="project" value="UniProtKB-UniRule"/>
</dbReference>
<keyword evidence="4 8" id="KW-1003">Cell membrane</keyword>
<reference evidence="10" key="1">
    <citation type="submission" date="2021-03" db="EMBL/GenBank/DDBJ databases">
        <title>Comparative Genomics and Metabolomics in the genus Turicibacter.</title>
        <authorList>
            <person name="Maki J."/>
            <person name="Looft T."/>
        </authorList>
    </citation>
    <scope>NUCLEOTIDE SEQUENCE</scope>
    <source>
        <strain evidence="10">ISU324</strain>
    </source>
</reference>
<keyword evidence="7 8" id="KW-0472">Membrane</keyword>
<evidence type="ECO:0000256" key="5">
    <source>
        <dbReference type="ARBA" id="ARBA00022692"/>
    </source>
</evidence>
<evidence type="ECO:0000256" key="6">
    <source>
        <dbReference type="ARBA" id="ARBA00022989"/>
    </source>
</evidence>
<evidence type="ECO:0000256" key="8">
    <source>
        <dbReference type="PIRNR" id="PIRNR016661"/>
    </source>
</evidence>
<gene>
    <name evidence="10" type="ORF">J0J70_07420</name>
</gene>
<organism evidence="10 11">
    <name type="scientific">Turicibacter bilis</name>
    <dbReference type="NCBI Taxonomy" id="2735723"/>
    <lineage>
        <taxon>Bacteria</taxon>
        <taxon>Bacillati</taxon>
        <taxon>Bacillota</taxon>
        <taxon>Erysipelotrichia</taxon>
        <taxon>Erysipelotrichales</taxon>
        <taxon>Turicibacteraceae</taxon>
        <taxon>Turicibacter</taxon>
    </lineage>
</organism>
<feature type="transmembrane region" description="Helical" evidence="9">
    <location>
        <begin position="112"/>
        <end position="134"/>
    </location>
</feature>
<accession>A0A9Q9FFN9</accession>
<comment type="similarity">
    <text evidence="2 8">Belongs to the BioY family.</text>
</comment>
<sequence length="183" mass="19684">MKTKDLTKMAICIALLSVSSYLSFPLPFTPTMVTAQTIMINVISLLLKPQQAFITVMLYLLMGLLGFPVFAGGASGVAVLTSPSGGFLLAFLVAAPVMSLMRQKVAVNFKRYIQVTVFIGMPIIYLIGAVWMSVVAHMGLIATLNAAVLPFVIGDTLKCMIASTLALRLERLTSSTKLVTSYE</sequence>
<evidence type="ECO:0000256" key="9">
    <source>
        <dbReference type="SAM" id="Phobius"/>
    </source>
</evidence>
<evidence type="ECO:0000256" key="2">
    <source>
        <dbReference type="ARBA" id="ARBA00010692"/>
    </source>
</evidence>
<dbReference type="Pfam" id="PF02632">
    <property type="entry name" value="BioY"/>
    <property type="match status" value="1"/>
</dbReference>
<keyword evidence="6 9" id="KW-1133">Transmembrane helix</keyword>
<evidence type="ECO:0000256" key="1">
    <source>
        <dbReference type="ARBA" id="ARBA00004651"/>
    </source>
</evidence>
<feature type="transmembrane region" description="Helical" evidence="9">
    <location>
        <begin position="52"/>
        <end position="71"/>
    </location>
</feature>
<dbReference type="PANTHER" id="PTHR34295">
    <property type="entry name" value="BIOTIN TRANSPORTER BIOY"/>
    <property type="match status" value="1"/>
</dbReference>
<dbReference type="RefSeq" id="WP_212724258.1">
    <property type="nucleotide sequence ID" value="NZ_CP071250.1"/>
</dbReference>
<evidence type="ECO:0000256" key="4">
    <source>
        <dbReference type="ARBA" id="ARBA00022475"/>
    </source>
</evidence>
<dbReference type="PIRSF" id="PIRSF016661">
    <property type="entry name" value="BioY"/>
    <property type="match status" value="1"/>
</dbReference>
<keyword evidence="3 8" id="KW-0813">Transport</keyword>
<keyword evidence="5 9" id="KW-0812">Transmembrane</keyword>
<proteinExistence type="inferred from homology"/>
<feature type="transmembrane region" description="Helical" evidence="9">
    <location>
        <begin position="140"/>
        <end position="167"/>
    </location>
</feature>
<dbReference type="Proteomes" id="UP001058072">
    <property type="component" value="Chromosome"/>
</dbReference>
<protein>
    <recommendedName>
        <fullName evidence="8">Biotin transporter</fullName>
    </recommendedName>
</protein>
<evidence type="ECO:0000256" key="3">
    <source>
        <dbReference type="ARBA" id="ARBA00022448"/>
    </source>
</evidence>
<dbReference type="EMBL" id="CP071250">
    <property type="protein sequence ID" value="UUF07465.1"/>
    <property type="molecule type" value="Genomic_DNA"/>
</dbReference>
<feature type="transmembrane region" description="Helical" evidence="9">
    <location>
        <begin position="77"/>
        <end position="100"/>
    </location>
</feature>
<evidence type="ECO:0000313" key="11">
    <source>
        <dbReference type="Proteomes" id="UP001058072"/>
    </source>
</evidence>
<dbReference type="Gene3D" id="1.10.1760.20">
    <property type="match status" value="1"/>
</dbReference>
<comment type="subcellular location">
    <subcellularLocation>
        <location evidence="1 8">Cell membrane</location>
        <topology evidence="1 8">Multi-pass membrane protein</topology>
    </subcellularLocation>
</comment>
<dbReference type="InterPro" id="IPR003784">
    <property type="entry name" value="BioY"/>
</dbReference>
<dbReference type="GO" id="GO:0005886">
    <property type="term" value="C:plasma membrane"/>
    <property type="evidence" value="ECO:0007669"/>
    <property type="project" value="UniProtKB-SubCell"/>
</dbReference>
<dbReference type="PANTHER" id="PTHR34295:SF4">
    <property type="entry name" value="BIOTIN TRANSPORTER BIOY-RELATED"/>
    <property type="match status" value="1"/>
</dbReference>
<name>A0A9Q9FFN9_9FIRM</name>
<evidence type="ECO:0000256" key="7">
    <source>
        <dbReference type="ARBA" id="ARBA00023136"/>
    </source>
</evidence>
<dbReference type="AlphaFoldDB" id="A0A9Q9FFN9"/>
<evidence type="ECO:0000313" key="10">
    <source>
        <dbReference type="EMBL" id="UUF07465.1"/>
    </source>
</evidence>